<gene>
    <name evidence="1" type="ORF">SAMN05216582_14022</name>
</gene>
<proteinExistence type="predicted"/>
<dbReference type="AlphaFoldDB" id="A0A1M6XQ76"/>
<accession>A0A1M6XQ76</accession>
<sequence length="152" mass="18135">MHDYDWYYNLKKGEEPDELSEVNDVSKMYEKLAEKIATGLYIRLFDEIYAFSREEESVFYGNYPTIWEQLKYDVEHGDFLNKDQLVAKCSELLDRYTFIEIWLTWIYACSHSMNHSVYDELPDFMGCIDDITDVLLADLYRSAEDEVRKGEE</sequence>
<organism evidence="1 2">
    <name type="scientific">Selenomonas ruminantium</name>
    <dbReference type="NCBI Taxonomy" id="971"/>
    <lineage>
        <taxon>Bacteria</taxon>
        <taxon>Bacillati</taxon>
        <taxon>Bacillota</taxon>
        <taxon>Negativicutes</taxon>
        <taxon>Selenomonadales</taxon>
        <taxon>Selenomonadaceae</taxon>
        <taxon>Selenomonas</taxon>
    </lineage>
</organism>
<protein>
    <submittedName>
        <fullName evidence="1">Uncharacterized protein</fullName>
    </submittedName>
</protein>
<dbReference type="Proteomes" id="UP000184263">
    <property type="component" value="Unassembled WGS sequence"/>
</dbReference>
<dbReference type="OrthoDB" id="1665178at2"/>
<name>A0A1M6XQ76_SELRU</name>
<evidence type="ECO:0000313" key="2">
    <source>
        <dbReference type="Proteomes" id="UP000184263"/>
    </source>
</evidence>
<evidence type="ECO:0000313" key="1">
    <source>
        <dbReference type="EMBL" id="SHL07999.1"/>
    </source>
</evidence>
<dbReference type="RefSeq" id="WP_073092781.1">
    <property type="nucleotide sequence ID" value="NZ_FRBC01000040.1"/>
</dbReference>
<reference evidence="1 2" key="1">
    <citation type="submission" date="2016-11" db="EMBL/GenBank/DDBJ databases">
        <authorList>
            <person name="Jaros S."/>
            <person name="Januszkiewicz K."/>
            <person name="Wedrychowicz H."/>
        </authorList>
    </citation>
    <scope>NUCLEOTIDE SEQUENCE [LARGE SCALE GENOMIC DNA]</scope>
    <source>
        <strain evidence="1 2">HD4</strain>
    </source>
</reference>
<dbReference type="EMBL" id="FRBC01000040">
    <property type="protein sequence ID" value="SHL07999.1"/>
    <property type="molecule type" value="Genomic_DNA"/>
</dbReference>